<dbReference type="InterPro" id="IPR009060">
    <property type="entry name" value="UBA-like_sf"/>
</dbReference>
<gene>
    <name evidence="9" type="ORF">AMSG_06761</name>
</gene>
<dbReference type="RefSeq" id="XP_013756809.1">
    <property type="nucleotide sequence ID" value="XM_013901355.1"/>
</dbReference>
<keyword evidence="10" id="KW-1185">Reference proteome</keyword>
<dbReference type="GO" id="GO:0043161">
    <property type="term" value="P:proteasome-mediated ubiquitin-dependent protein catabolic process"/>
    <property type="evidence" value="ECO:0007669"/>
    <property type="project" value="UniProtKB-UniRule"/>
</dbReference>
<keyword evidence="4 5" id="KW-0539">Nucleus</keyword>
<dbReference type="GO" id="GO:0006289">
    <property type="term" value="P:nucleotide-excision repair"/>
    <property type="evidence" value="ECO:0007669"/>
    <property type="project" value="UniProtKB-UniRule"/>
</dbReference>
<dbReference type="CDD" id="cd14281">
    <property type="entry name" value="UBA2_Rad23_like"/>
    <property type="match status" value="1"/>
</dbReference>
<dbReference type="Gene3D" id="3.10.20.90">
    <property type="entry name" value="Phosphatidylinositol 3-kinase Catalytic Subunit, Chain A, domain 1"/>
    <property type="match status" value="1"/>
</dbReference>
<evidence type="ECO:0000256" key="3">
    <source>
        <dbReference type="ARBA" id="ARBA00023204"/>
    </source>
</evidence>
<dbReference type="InterPro" id="IPR004806">
    <property type="entry name" value="Rad23"/>
</dbReference>
<dbReference type="SMART" id="SM00165">
    <property type="entry name" value="UBA"/>
    <property type="match status" value="2"/>
</dbReference>
<protein>
    <recommendedName>
        <fullName evidence="5">UV excision repair protein RAD23</fullName>
    </recommendedName>
</protein>
<keyword evidence="3 5" id="KW-0234">DNA repair</keyword>
<keyword evidence="1" id="KW-0677">Repeat</keyword>
<feature type="domain" description="UBA" evidence="7">
    <location>
        <begin position="333"/>
        <end position="374"/>
    </location>
</feature>
<dbReference type="PRINTS" id="PR01839">
    <property type="entry name" value="RAD23PROTEIN"/>
</dbReference>
<dbReference type="GO" id="GO:0003684">
    <property type="term" value="F:damaged DNA binding"/>
    <property type="evidence" value="ECO:0007669"/>
    <property type="project" value="UniProtKB-UniRule"/>
</dbReference>
<dbReference type="Pfam" id="PF09280">
    <property type="entry name" value="XPC-binding"/>
    <property type="match status" value="1"/>
</dbReference>
<organism evidence="9 10">
    <name type="scientific">Thecamonas trahens ATCC 50062</name>
    <dbReference type="NCBI Taxonomy" id="461836"/>
    <lineage>
        <taxon>Eukaryota</taxon>
        <taxon>Apusozoa</taxon>
        <taxon>Apusomonadida</taxon>
        <taxon>Apusomonadidae</taxon>
        <taxon>Thecamonas</taxon>
    </lineage>
</organism>
<feature type="domain" description="Ubiquitin-like" evidence="8">
    <location>
        <begin position="1"/>
        <end position="76"/>
    </location>
</feature>
<comment type="subcellular location">
    <subcellularLocation>
        <location evidence="5">Nucleus</location>
    </subcellularLocation>
    <subcellularLocation>
        <location evidence="5">Cytoplasm</location>
    </subcellularLocation>
</comment>
<dbReference type="InterPro" id="IPR000626">
    <property type="entry name" value="Ubiquitin-like_dom"/>
</dbReference>
<proteinExistence type="inferred from homology"/>
<dbReference type="FunFam" id="1.10.8.10:FF:000003">
    <property type="entry name" value="UV excision repair protein RAD23 homolog"/>
    <property type="match status" value="1"/>
</dbReference>
<dbReference type="GO" id="GO:0070628">
    <property type="term" value="F:proteasome binding"/>
    <property type="evidence" value="ECO:0007669"/>
    <property type="project" value="TreeGrafter"/>
</dbReference>
<reference evidence="9 10" key="1">
    <citation type="submission" date="2010-05" db="EMBL/GenBank/DDBJ databases">
        <title>The Genome Sequence of Thecamonas trahens ATCC 50062.</title>
        <authorList>
            <consortium name="The Broad Institute Genome Sequencing Platform"/>
            <person name="Russ C."/>
            <person name="Cuomo C."/>
            <person name="Shea T."/>
            <person name="Young S.K."/>
            <person name="Zeng Q."/>
            <person name="Koehrsen M."/>
            <person name="Haas B."/>
            <person name="Borodovsky M."/>
            <person name="Guigo R."/>
            <person name="Alvarado L."/>
            <person name="Berlin A."/>
            <person name="Bochicchio J."/>
            <person name="Borenstein D."/>
            <person name="Chapman S."/>
            <person name="Chen Z."/>
            <person name="Freedman E."/>
            <person name="Gellesch M."/>
            <person name="Goldberg J."/>
            <person name="Griggs A."/>
            <person name="Gujja S."/>
            <person name="Heilman E."/>
            <person name="Heiman D."/>
            <person name="Hepburn T."/>
            <person name="Howarth C."/>
            <person name="Jen D."/>
            <person name="Larson L."/>
            <person name="Mehta T."/>
            <person name="Park D."/>
            <person name="Pearson M."/>
            <person name="Roberts A."/>
            <person name="Saif S."/>
            <person name="Shenoy N."/>
            <person name="Sisk P."/>
            <person name="Stolte C."/>
            <person name="Sykes S."/>
            <person name="Thomson T."/>
            <person name="Walk T."/>
            <person name="White J."/>
            <person name="Yandava C."/>
            <person name="Burger G."/>
            <person name="Gray M.W."/>
            <person name="Holland P.W.H."/>
            <person name="King N."/>
            <person name="Lang F.B.F."/>
            <person name="Roger A.J."/>
            <person name="Ruiz-Trillo I."/>
            <person name="Lander E."/>
            <person name="Nusbaum C."/>
        </authorList>
    </citation>
    <scope>NUCLEOTIDE SEQUENCE [LARGE SCALE GENOMIC DNA]</scope>
    <source>
        <strain evidence="9 10">ATCC 50062</strain>
    </source>
</reference>
<dbReference type="PROSITE" id="PS50053">
    <property type="entry name" value="UBIQUITIN_2"/>
    <property type="match status" value="1"/>
</dbReference>
<dbReference type="GO" id="GO:0031593">
    <property type="term" value="F:polyubiquitin modification-dependent protein binding"/>
    <property type="evidence" value="ECO:0007669"/>
    <property type="project" value="UniProtKB-UniRule"/>
</dbReference>
<dbReference type="OrthoDB" id="419317at2759"/>
<dbReference type="SUPFAM" id="SSF101238">
    <property type="entry name" value="XPC-binding domain"/>
    <property type="match status" value="1"/>
</dbReference>
<dbReference type="AlphaFoldDB" id="A0A0L0DEU6"/>
<keyword evidence="5" id="KW-0963">Cytoplasm</keyword>
<evidence type="ECO:0000256" key="5">
    <source>
        <dbReference type="RuleBase" id="RU367049"/>
    </source>
</evidence>
<dbReference type="PANTHER" id="PTHR10621:SF0">
    <property type="entry name" value="UV EXCISION REPAIR PROTEIN RAD23"/>
    <property type="match status" value="1"/>
</dbReference>
<dbReference type="Proteomes" id="UP000054408">
    <property type="component" value="Unassembled WGS sequence"/>
</dbReference>
<dbReference type="OMA" id="PHMLEPI"/>
<comment type="similarity">
    <text evidence="5">Belongs to the RAD23 family.</text>
</comment>
<dbReference type="InterPro" id="IPR015940">
    <property type="entry name" value="UBA"/>
</dbReference>
<dbReference type="Pfam" id="PF00240">
    <property type="entry name" value="ubiquitin"/>
    <property type="match status" value="1"/>
</dbReference>
<evidence type="ECO:0000259" key="7">
    <source>
        <dbReference type="PROSITE" id="PS50030"/>
    </source>
</evidence>
<feature type="region of interest" description="Disordered" evidence="6">
    <location>
        <begin position="78"/>
        <end position="142"/>
    </location>
</feature>
<dbReference type="CDD" id="cd01805">
    <property type="entry name" value="Ubl_Rad23"/>
    <property type="match status" value="1"/>
</dbReference>
<feature type="domain" description="UBA" evidence="7">
    <location>
        <begin position="147"/>
        <end position="188"/>
    </location>
</feature>
<dbReference type="STRING" id="461836.A0A0L0DEU6"/>
<dbReference type="GeneID" id="25565844"/>
<dbReference type="GO" id="GO:0043130">
    <property type="term" value="F:ubiquitin binding"/>
    <property type="evidence" value="ECO:0007669"/>
    <property type="project" value="UniProtKB-UniRule"/>
</dbReference>
<feature type="compositionally biased region" description="Acidic residues" evidence="6">
    <location>
        <begin position="221"/>
        <end position="231"/>
    </location>
</feature>
<dbReference type="Gene3D" id="1.10.10.540">
    <property type="entry name" value="XPC-binding domain"/>
    <property type="match status" value="1"/>
</dbReference>
<evidence type="ECO:0000256" key="1">
    <source>
        <dbReference type="ARBA" id="ARBA00022737"/>
    </source>
</evidence>
<evidence type="ECO:0000256" key="4">
    <source>
        <dbReference type="ARBA" id="ARBA00023242"/>
    </source>
</evidence>
<dbReference type="SUPFAM" id="SSF54236">
    <property type="entry name" value="Ubiquitin-like"/>
    <property type="match status" value="1"/>
</dbReference>
<feature type="compositionally biased region" description="Low complexity" evidence="6">
    <location>
        <begin position="112"/>
        <end position="127"/>
    </location>
</feature>
<dbReference type="InterPro" id="IPR029071">
    <property type="entry name" value="Ubiquitin-like_domsf"/>
</dbReference>
<sequence>MKVLCKTLSRDQFTLEVTPSQTVLEVKKMIEGEKGFDAAHQKLVYKGKILADAETLESYGVADGEFFVVMATKKVAQAKPKPASVSSSSSSSAPTPAPMDTTPANTAPPPSTTTTTATTATATTVAPSPTPTPPAAAAPGPEAMVTGASEEGAVQTLMALGFPRDQCEVALRAAFNNPDRAVDYLLNGIPPELMAQMAAGGTPAQPQTGSAEVGGVPNEAGGDDGGDDGEMTEGAAFTAALRAMPPFTRLRYAVQQNPALMQPMLQQLGQTQPQLLQLISAHQDEFLALMNEPVTEAEMAAASAATDQMNQELGGVAGGMGAPPPGVNYIQVTEEEKGHIEQLEALGFPRHICVQAYMSCNKDPDLAANFLFSYGADMVNDEAQGQGQQPPQGQ</sequence>
<feature type="region of interest" description="Disordered" evidence="6">
    <location>
        <begin position="199"/>
        <end position="232"/>
    </location>
</feature>
<dbReference type="InterPro" id="IPR015360">
    <property type="entry name" value="XPC-bd"/>
</dbReference>
<dbReference type="Gene3D" id="1.10.8.10">
    <property type="entry name" value="DNA helicase RuvA subunit, C-terminal domain"/>
    <property type="match status" value="2"/>
</dbReference>
<dbReference type="PANTHER" id="PTHR10621">
    <property type="entry name" value="UV EXCISION REPAIR PROTEIN RAD23"/>
    <property type="match status" value="1"/>
</dbReference>
<evidence type="ECO:0000259" key="8">
    <source>
        <dbReference type="PROSITE" id="PS50053"/>
    </source>
</evidence>
<evidence type="ECO:0000313" key="10">
    <source>
        <dbReference type="Proteomes" id="UP000054408"/>
    </source>
</evidence>
<dbReference type="SUPFAM" id="SSF46934">
    <property type="entry name" value="UBA-like"/>
    <property type="match status" value="2"/>
</dbReference>
<keyword evidence="2 5" id="KW-0227">DNA damage</keyword>
<evidence type="ECO:0000313" key="9">
    <source>
        <dbReference type="EMBL" id="KNC50857.1"/>
    </source>
</evidence>
<dbReference type="PROSITE" id="PS50030">
    <property type="entry name" value="UBA"/>
    <property type="match status" value="2"/>
</dbReference>
<dbReference type="CDD" id="cd14280">
    <property type="entry name" value="UBA1_Rad23_like"/>
    <property type="match status" value="1"/>
</dbReference>
<dbReference type="SMART" id="SM00213">
    <property type="entry name" value="UBQ"/>
    <property type="match status" value="1"/>
</dbReference>
<dbReference type="GO" id="GO:0005654">
    <property type="term" value="C:nucleoplasm"/>
    <property type="evidence" value="ECO:0007669"/>
    <property type="project" value="TreeGrafter"/>
</dbReference>
<dbReference type="GO" id="GO:0005829">
    <property type="term" value="C:cytosol"/>
    <property type="evidence" value="ECO:0007669"/>
    <property type="project" value="TreeGrafter"/>
</dbReference>
<evidence type="ECO:0000256" key="2">
    <source>
        <dbReference type="ARBA" id="ARBA00022763"/>
    </source>
</evidence>
<dbReference type="InterPro" id="IPR036353">
    <property type="entry name" value="XPC-bd_sf"/>
</dbReference>
<dbReference type="NCBIfam" id="TIGR00601">
    <property type="entry name" value="rad23"/>
    <property type="match status" value="1"/>
</dbReference>
<accession>A0A0L0DEU6</accession>
<dbReference type="FunFam" id="1.10.8.10:FF:000002">
    <property type="entry name" value="UV excision repair protein RAD23 homolog"/>
    <property type="match status" value="1"/>
</dbReference>
<feature type="compositionally biased region" description="Low complexity" evidence="6">
    <location>
        <begin position="78"/>
        <end position="105"/>
    </location>
</feature>
<name>A0A0L0DEU6_THETB</name>
<dbReference type="EMBL" id="GL349462">
    <property type="protein sequence ID" value="KNC50857.1"/>
    <property type="molecule type" value="Genomic_DNA"/>
</dbReference>
<comment type="function">
    <text evidence="5">Multiubiquitin chain receptor involved in modulation of proteasomal degradation. Involved in nucleotide excision repair.</text>
</comment>
<dbReference type="eggNOG" id="KOG0011">
    <property type="taxonomic scope" value="Eukaryota"/>
</dbReference>
<evidence type="ECO:0000256" key="6">
    <source>
        <dbReference type="SAM" id="MobiDB-lite"/>
    </source>
</evidence>
<dbReference type="Pfam" id="PF00627">
    <property type="entry name" value="UBA"/>
    <property type="match status" value="2"/>
</dbReference>